<dbReference type="Proteomes" id="UP000310997">
    <property type="component" value="Unassembled WGS sequence"/>
</dbReference>
<dbReference type="EMBL" id="JAVPGZ010000165">
    <property type="protein sequence ID" value="MDS8038053.1"/>
    <property type="molecule type" value="Genomic_DNA"/>
</dbReference>
<dbReference type="GeneID" id="45653747"/>
<feature type="transmembrane region" description="Helical" evidence="7">
    <location>
        <begin position="237"/>
        <end position="258"/>
    </location>
</feature>
<feature type="transmembrane region" description="Helical" evidence="7">
    <location>
        <begin position="123"/>
        <end position="145"/>
    </location>
</feature>
<feature type="transmembrane region" description="Helical" evidence="7">
    <location>
        <begin position="93"/>
        <end position="116"/>
    </location>
</feature>
<dbReference type="PANTHER" id="PTHR34184:SF4">
    <property type="entry name" value="UPF0718 PROTEIN YCGR"/>
    <property type="match status" value="1"/>
</dbReference>
<dbReference type="InterPro" id="IPR005524">
    <property type="entry name" value="DUF318"/>
</dbReference>
<evidence type="ECO:0000256" key="1">
    <source>
        <dbReference type="ARBA" id="ARBA00004651"/>
    </source>
</evidence>
<dbReference type="Pfam" id="PF03773">
    <property type="entry name" value="ArsP_1"/>
    <property type="match status" value="1"/>
</dbReference>
<protein>
    <submittedName>
        <fullName evidence="8">Membrnae protein</fullName>
    </submittedName>
    <submittedName>
        <fullName evidence="13">Permease</fullName>
    </submittedName>
</protein>
<evidence type="ECO:0000313" key="9">
    <source>
        <dbReference type="EMBL" id="CIY86309.1"/>
    </source>
</evidence>
<keyword evidence="6 7" id="KW-0472">Membrane</keyword>
<feature type="transmembrane region" description="Helical" evidence="7">
    <location>
        <begin position="278"/>
        <end position="300"/>
    </location>
</feature>
<evidence type="ECO:0000256" key="7">
    <source>
        <dbReference type="SAM" id="Phobius"/>
    </source>
</evidence>
<feature type="transmembrane region" description="Helical" evidence="7">
    <location>
        <begin position="210"/>
        <end position="231"/>
    </location>
</feature>
<evidence type="ECO:0000313" key="17">
    <source>
        <dbReference type="EMBL" id="VSC31140.1"/>
    </source>
</evidence>
<dbReference type="EMBL" id="WNHS01000011">
    <property type="protein sequence ID" value="MTW24062.1"/>
    <property type="molecule type" value="Genomic_DNA"/>
</dbReference>
<dbReference type="EMBL" id="CKGU01000001">
    <property type="protein sequence ID" value="CIS19578.1"/>
    <property type="molecule type" value="Genomic_DNA"/>
</dbReference>
<dbReference type="Proteomes" id="UP000476212">
    <property type="component" value="Unassembled WGS sequence"/>
</dbReference>
<evidence type="ECO:0000313" key="26">
    <source>
        <dbReference type="Proteomes" id="UP000314107"/>
    </source>
</evidence>
<reference evidence="27 28" key="4">
    <citation type="submission" date="2019-11" db="EMBL/GenBank/DDBJ databases">
        <title>Growth characteristics of pneumococcus vary with the chemical composition of the capsule and with environmental conditions.</title>
        <authorList>
            <person name="Tothpal A."/>
            <person name="Desobry K."/>
            <person name="Joshi S."/>
            <person name="Wyllie A.L."/>
            <person name="Weinberger D.M."/>
        </authorList>
    </citation>
    <scope>NUCLEOTIDE SEQUENCE [LARGE SCALE GENOMIC DNA]</scope>
    <source>
        <strain evidence="15">Pnumococcus15C</strain>
        <strain evidence="29">pnumococcus15C</strain>
        <strain evidence="28">pnumococcus22F</strain>
        <strain evidence="13">Pnumococcus22F</strain>
        <strain evidence="30">pnumococcus23A</strain>
        <strain evidence="16">Pnumococcus23A</strain>
        <strain evidence="27">pnumococcus35B</strain>
        <strain evidence="14">Pnumococcus35B</strain>
    </source>
</reference>
<dbReference type="EMBL" id="CABBMN010000007">
    <property type="protein sequence ID" value="VSC31140.1"/>
    <property type="molecule type" value="Genomic_DNA"/>
</dbReference>
<evidence type="ECO:0000256" key="6">
    <source>
        <dbReference type="ARBA" id="ARBA00023136"/>
    </source>
</evidence>
<dbReference type="EMBL" id="WNIB01000054">
    <property type="protein sequence ID" value="MTV90608.1"/>
    <property type="molecule type" value="Genomic_DNA"/>
</dbReference>
<dbReference type="PATRIC" id="fig|1313.5272.peg.995"/>
<dbReference type="AlphaFoldDB" id="A0A062WLU8"/>
<evidence type="ECO:0000313" key="15">
    <source>
        <dbReference type="EMBL" id="MTV90608.1"/>
    </source>
</evidence>
<dbReference type="Proteomes" id="UP000046095">
    <property type="component" value="Unassembled WGS sequence"/>
</dbReference>
<dbReference type="EMBL" id="WNHX01000052">
    <property type="protein sequence ID" value="MTV87667.1"/>
    <property type="molecule type" value="Genomic_DNA"/>
</dbReference>
<evidence type="ECO:0000313" key="14">
    <source>
        <dbReference type="EMBL" id="MTV87667.1"/>
    </source>
</evidence>
<dbReference type="Proteomes" id="UP000042512">
    <property type="component" value="Unassembled WGS sequence"/>
</dbReference>
<evidence type="ECO:0000313" key="24">
    <source>
        <dbReference type="Proteomes" id="UP000310997"/>
    </source>
</evidence>
<evidence type="ECO:0000313" key="27">
    <source>
        <dbReference type="Proteomes" id="UP000469505"/>
    </source>
</evidence>
<dbReference type="PANTHER" id="PTHR34184">
    <property type="entry name" value="UPF0718 PROTEIN YCGR"/>
    <property type="match status" value="1"/>
</dbReference>
<dbReference type="Proteomes" id="UP000042745">
    <property type="component" value="Unassembled WGS sequence"/>
</dbReference>
<organism evidence="13 28">
    <name type="scientific">Streptococcus pneumoniae</name>
    <dbReference type="NCBI Taxonomy" id="1313"/>
    <lineage>
        <taxon>Bacteria</taxon>
        <taxon>Bacillati</taxon>
        <taxon>Bacillota</taxon>
        <taxon>Bacilli</taxon>
        <taxon>Lactobacillales</taxon>
        <taxon>Streptococcaceae</taxon>
        <taxon>Streptococcus</taxon>
    </lineage>
</organism>
<evidence type="ECO:0000313" key="21">
    <source>
        <dbReference type="Proteomes" id="UP000042745"/>
    </source>
</evidence>
<proteinExistence type="inferred from homology"/>
<dbReference type="Proteomes" id="UP000042967">
    <property type="component" value="Unassembled WGS sequence"/>
</dbReference>
<evidence type="ECO:0000313" key="29">
    <source>
        <dbReference type="Proteomes" id="UP000476212"/>
    </source>
</evidence>
<dbReference type="EMBL" id="CKRE01000023">
    <property type="protein sequence ID" value="CIY86309.1"/>
    <property type="molecule type" value="Genomic_DNA"/>
</dbReference>
<evidence type="ECO:0000313" key="11">
    <source>
        <dbReference type="EMBL" id="COR46508.1"/>
    </source>
</evidence>
<keyword evidence="5 7" id="KW-1133">Transmembrane helix</keyword>
<dbReference type="OMA" id="IPMYICA"/>
<name>A0A062WLU8_STREE</name>
<sequence length="301" mass="33400">MTAFQQLPSSVLQTGAIFLSIIIEALPFVLIGSIVSGLIEVYITPDKVYHFLPRNRWGRIFFGTFVGMFFPSCECGIVPIINRFLEKKVPSYTAVPFLVTAPVINPIVLFATYSAFGNSFHVALLRALGSILVAVILGIFLGFFWQEPIQKENRLACHEHDFSYLSSAKKVFQVFVQAIDEFFDTGRYLVFGCLFASIIQVYVPTRILTSISATPLFAILLLMILAFLLSLCSEADAFIGASLLSSFGLAPVLAFLVIGPMLDIKNILMMKNYLKARFISHFITIVTLVVLVYSLLIGVIL</sequence>
<evidence type="ECO:0000313" key="19">
    <source>
        <dbReference type="EMBL" id="VTH33664.1"/>
    </source>
</evidence>
<dbReference type="EMBL" id="WNHJ01000051">
    <property type="protein sequence ID" value="MTV63724.1"/>
    <property type="molecule type" value="Genomic_DNA"/>
</dbReference>
<evidence type="ECO:0000313" key="10">
    <source>
        <dbReference type="EMBL" id="COA41560.1"/>
    </source>
</evidence>
<dbReference type="Proteomes" id="UP000490982">
    <property type="component" value="Unassembled WGS sequence"/>
</dbReference>
<dbReference type="EMBL" id="CABDLL010000003">
    <property type="protein sequence ID" value="VTE36832.1"/>
    <property type="molecule type" value="Genomic_DNA"/>
</dbReference>
<evidence type="ECO:0000313" key="23">
    <source>
        <dbReference type="Proteomes" id="UP000046095"/>
    </source>
</evidence>
<dbReference type="GO" id="GO:0005886">
    <property type="term" value="C:plasma membrane"/>
    <property type="evidence" value="ECO:0007669"/>
    <property type="project" value="UniProtKB-SubCell"/>
</dbReference>
<evidence type="ECO:0000313" key="18">
    <source>
        <dbReference type="EMBL" id="VTE36832.1"/>
    </source>
</evidence>
<dbReference type="Proteomes" id="UP000314107">
    <property type="component" value="Unassembled WGS sequence"/>
</dbReference>
<evidence type="ECO:0000313" key="28">
    <source>
        <dbReference type="Proteomes" id="UP000474228"/>
    </source>
</evidence>
<reference evidence="11 23" key="1">
    <citation type="submission" date="2015-03" db="EMBL/GenBank/DDBJ databases">
        <authorList>
            <person name="Murphy D."/>
        </authorList>
    </citation>
    <scope>NUCLEOTIDE SEQUENCE [LARGE SCALE GENOMIC DNA]</scope>
    <source>
        <strain evidence="11 23">SMRU1708</strain>
    </source>
</reference>
<evidence type="ECO:0000313" key="20">
    <source>
        <dbReference type="Proteomes" id="UP000042512"/>
    </source>
</evidence>
<reference evidence="12" key="5">
    <citation type="submission" date="2023-06" db="EMBL/GenBank/DDBJ databases">
        <title>PCVPA Blantyre Malawi Pneumococcal carriage surveillance isolates.</title>
        <authorList>
            <person name="Obolski U."/>
            <person name="Swarthout T.D."/>
            <person name="Kalizang'Oma A."/>
            <person name="Mwalukomo T.S."/>
            <person name="Cave R."/>
            <person name="Brown C."/>
            <person name="Cornick J."/>
            <person name="Kamng'Ona A."/>
            <person name="Msefula J."/>
            <person name="French N."/>
            <person name="Hyderman R."/>
        </authorList>
    </citation>
    <scope>NUCLEOTIDE SEQUENCE</scope>
    <source>
        <strain evidence="12">BVY8TH</strain>
    </source>
</reference>
<dbReference type="Proteomes" id="UP000469505">
    <property type="component" value="Unassembled WGS sequence"/>
</dbReference>
<evidence type="ECO:0000256" key="5">
    <source>
        <dbReference type="ARBA" id="ARBA00022989"/>
    </source>
</evidence>
<dbReference type="RefSeq" id="WP_000123621.1">
    <property type="nucleotide sequence ID" value="NZ_AP025936.1"/>
</dbReference>
<evidence type="ECO:0000313" key="8">
    <source>
        <dbReference type="EMBL" id="CIS19578.1"/>
    </source>
</evidence>
<evidence type="ECO:0000313" key="25">
    <source>
        <dbReference type="Proteomes" id="UP000311674"/>
    </source>
</evidence>
<reference evidence="24 25" key="3">
    <citation type="submission" date="2019-04" db="EMBL/GenBank/DDBJ databases">
        <authorList>
            <consortium name="Pathogen Informatics"/>
        </authorList>
    </citation>
    <scope>NUCLEOTIDE SEQUENCE [LARGE SCALE GENOMIC DNA]</scope>
    <source>
        <strain evidence="19 26">GPSC129</strain>
        <strain evidence="17 25">GPSC148</strain>
        <strain evidence="18 24">GPSC559</strain>
    </source>
</reference>
<comment type="subcellular location">
    <subcellularLocation>
        <location evidence="1">Cell membrane</location>
        <topology evidence="1">Multi-pass membrane protein</topology>
    </subcellularLocation>
</comment>
<evidence type="ECO:0000313" key="13">
    <source>
        <dbReference type="EMBL" id="MTV63724.1"/>
    </source>
</evidence>
<evidence type="ECO:0000313" key="12">
    <source>
        <dbReference type="EMBL" id="MDS8038053.1"/>
    </source>
</evidence>
<gene>
    <name evidence="8" type="ORF">ERS019486_00150</name>
    <name evidence="9" type="ORF">ERS020485_01564</name>
    <name evidence="10" type="ORF">ERS020924_02049</name>
    <name evidence="11" type="ORF">ERS021218_00733</name>
    <name evidence="16" type="ORF">GM537_04100</name>
    <name evidence="13" type="ORF">GM539_10095</name>
    <name evidence="14" type="ORF">GM543_09150</name>
    <name evidence="15" type="ORF">GM544_09000</name>
    <name evidence="12" type="ORF">RLG82_03270</name>
    <name evidence="19" type="ORF">SAMEA3171064_01969</name>
    <name evidence="17" type="ORF">SAMEA3390019_01015</name>
    <name evidence="18" type="ORF">SAMEA4038883_00519</name>
</gene>
<dbReference type="EMBL" id="CABDQT010000027">
    <property type="protein sequence ID" value="VTH33664.1"/>
    <property type="molecule type" value="Genomic_DNA"/>
</dbReference>
<dbReference type="Proteomes" id="UP001184693">
    <property type="component" value="Unassembled WGS sequence"/>
</dbReference>
<evidence type="ECO:0000313" key="30">
    <source>
        <dbReference type="Proteomes" id="UP000490982"/>
    </source>
</evidence>
<accession>A0A062WLU8</accession>
<evidence type="ECO:0000256" key="2">
    <source>
        <dbReference type="ARBA" id="ARBA00006386"/>
    </source>
</evidence>
<dbReference type="EMBL" id="CRVC01000006">
    <property type="protein sequence ID" value="COR46508.1"/>
    <property type="molecule type" value="Genomic_DNA"/>
</dbReference>
<evidence type="ECO:0000313" key="16">
    <source>
        <dbReference type="EMBL" id="MTW24062.1"/>
    </source>
</evidence>
<feature type="transmembrane region" description="Helical" evidence="7">
    <location>
        <begin position="185"/>
        <end position="203"/>
    </location>
</feature>
<feature type="transmembrane region" description="Helical" evidence="7">
    <location>
        <begin position="60"/>
        <end position="81"/>
    </location>
</feature>
<dbReference type="EMBL" id="CQVU01000030">
    <property type="protein sequence ID" value="COA41560.1"/>
    <property type="molecule type" value="Genomic_DNA"/>
</dbReference>
<dbReference type="PRINTS" id="PR01988">
    <property type="entry name" value="EXPORTERBACE"/>
</dbReference>
<evidence type="ECO:0000256" key="3">
    <source>
        <dbReference type="ARBA" id="ARBA00022475"/>
    </source>
</evidence>
<keyword evidence="4 7" id="KW-0812">Transmembrane</keyword>
<dbReference type="InterPro" id="IPR052923">
    <property type="entry name" value="UPF0718"/>
</dbReference>
<feature type="transmembrane region" description="Helical" evidence="7">
    <location>
        <begin position="16"/>
        <end position="39"/>
    </location>
</feature>
<keyword evidence="3" id="KW-1003">Cell membrane</keyword>
<reference evidence="20 21" key="2">
    <citation type="submission" date="2015-03" db="EMBL/GenBank/DDBJ databases">
        <authorList>
            <consortium name="Pathogen Informatics"/>
            <person name="Murphy D."/>
        </authorList>
    </citation>
    <scope>NUCLEOTIDE SEQUENCE [LARGE SCALE GENOMIC DNA]</scope>
    <source>
        <strain evidence="10 22">SMRU1414</strain>
        <strain evidence="8">SMRU328</strain>
        <strain evidence="9 20">SMRU975</strain>
        <strain evidence="21">type strain: N</strain>
    </source>
</reference>
<comment type="similarity">
    <text evidence="2">Belongs to the UPF0718 family.</text>
</comment>
<dbReference type="Proteomes" id="UP000474228">
    <property type="component" value="Unassembled WGS sequence"/>
</dbReference>
<dbReference type="Proteomes" id="UP000311674">
    <property type="component" value="Unassembled WGS sequence"/>
</dbReference>
<dbReference type="InterPro" id="IPR022324">
    <property type="entry name" value="Bacilysin_exporter_BacE_put"/>
</dbReference>
<evidence type="ECO:0000256" key="4">
    <source>
        <dbReference type="ARBA" id="ARBA00022692"/>
    </source>
</evidence>
<evidence type="ECO:0000313" key="22">
    <source>
        <dbReference type="Proteomes" id="UP000042967"/>
    </source>
</evidence>